<keyword evidence="2" id="KW-1185">Reference proteome</keyword>
<organism evidence="1 2">
    <name type="scientific">Salix brachista</name>
    <dbReference type="NCBI Taxonomy" id="2182728"/>
    <lineage>
        <taxon>Eukaryota</taxon>
        <taxon>Viridiplantae</taxon>
        <taxon>Streptophyta</taxon>
        <taxon>Embryophyta</taxon>
        <taxon>Tracheophyta</taxon>
        <taxon>Spermatophyta</taxon>
        <taxon>Magnoliopsida</taxon>
        <taxon>eudicotyledons</taxon>
        <taxon>Gunneridae</taxon>
        <taxon>Pentapetalae</taxon>
        <taxon>rosids</taxon>
        <taxon>fabids</taxon>
        <taxon>Malpighiales</taxon>
        <taxon>Salicaceae</taxon>
        <taxon>Saliceae</taxon>
        <taxon>Salix</taxon>
    </lineage>
</organism>
<proteinExistence type="predicted"/>
<name>A0A5N5L6T1_9ROSI</name>
<dbReference type="EMBL" id="VDCV01000010">
    <property type="protein sequence ID" value="KAB5538392.1"/>
    <property type="molecule type" value="Genomic_DNA"/>
</dbReference>
<dbReference type="AlphaFoldDB" id="A0A5N5L6T1"/>
<dbReference type="Proteomes" id="UP000326939">
    <property type="component" value="Chromosome 10"/>
</dbReference>
<gene>
    <name evidence="1" type="ORF">DKX38_015925</name>
</gene>
<accession>A0A5N5L6T1</accession>
<sequence length="159" mass="17788">MERRKMKGLFDVVMVVGFELGAKKWKIICVLDGEKGTVVVIFGEEKDEGAEVYLSPRLCKKVYGGDGGFYYARSPAELPKLKEGNIGGAKLAPEKNVFALPAGDIHCQCPIFTHSDGRTYVWKALSPQVLEASFKVSPDVEQLFRAKRMDEEIFFPRPK</sequence>
<evidence type="ECO:0000313" key="1">
    <source>
        <dbReference type="EMBL" id="KAB5538392.1"/>
    </source>
</evidence>
<reference evidence="2" key="1">
    <citation type="journal article" date="2019" name="Gigascience">
        <title>De novo genome assembly of the endangered Acer yangbiense, a plant species with extremely small populations endemic to Yunnan Province, China.</title>
        <authorList>
            <person name="Yang J."/>
            <person name="Wariss H.M."/>
            <person name="Tao L."/>
            <person name="Zhang R."/>
            <person name="Yun Q."/>
            <person name="Hollingsworth P."/>
            <person name="Dao Z."/>
            <person name="Luo G."/>
            <person name="Guo H."/>
            <person name="Ma Y."/>
            <person name="Sun W."/>
        </authorList>
    </citation>
    <scope>NUCLEOTIDE SEQUENCE [LARGE SCALE GENOMIC DNA]</scope>
    <source>
        <strain evidence="2">cv. br00</strain>
    </source>
</reference>
<protein>
    <submittedName>
        <fullName evidence="1">Uncharacterized protein</fullName>
    </submittedName>
</protein>
<comment type="caution">
    <text evidence="1">The sequence shown here is derived from an EMBL/GenBank/DDBJ whole genome shotgun (WGS) entry which is preliminary data.</text>
</comment>
<evidence type="ECO:0000313" key="2">
    <source>
        <dbReference type="Proteomes" id="UP000326939"/>
    </source>
</evidence>